<feature type="domain" description="DUF732" evidence="2">
    <location>
        <begin position="61"/>
        <end position="115"/>
    </location>
</feature>
<dbReference type="Proteomes" id="UP001144096">
    <property type="component" value="Unassembled WGS sequence"/>
</dbReference>
<evidence type="ECO:0000313" key="4">
    <source>
        <dbReference type="Proteomes" id="UP001144096"/>
    </source>
</evidence>
<evidence type="ECO:0000259" key="2">
    <source>
        <dbReference type="Pfam" id="PF05305"/>
    </source>
</evidence>
<reference evidence="3" key="1">
    <citation type="submission" date="2022-06" db="EMBL/GenBank/DDBJ databases">
        <title>Amycolatopsis iheyaensis sp. nov., a new species of the genus Amycolatopsis isolated from soil in Iheya island, Japan.</title>
        <authorList>
            <person name="Ngamcharungchit C."/>
            <person name="Kanto H."/>
            <person name="Take A."/>
            <person name="Intra B."/>
            <person name="Matsumoto A."/>
            <person name="Panbangred W."/>
            <person name="Inahashi Y."/>
        </authorList>
    </citation>
    <scope>NUCLEOTIDE SEQUENCE</scope>
    <source>
        <strain evidence="3">OK19-0408</strain>
    </source>
</reference>
<accession>A0A9X2NK14</accession>
<dbReference type="EMBL" id="JAMXQV010000031">
    <property type="protein sequence ID" value="MCR6489298.1"/>
    <property type="molecule type" value="Genomic_DNA"/>
</dbReference>
<gene>
    <name evidence="3" type="ORF">M8542_41430</name>
</gene>
<proteinExistence type="predicted"/>
<dbReference type="AlphaFoldDB" id="A0A9X2NK14"/>
<dbReference type="Pfam" id="PF05305">
    <property type="entry name" value="DUF732"/>
    <property type="match status" value="1"/>
</dbReference>
<dbReference type="InterPro" id="IPR007969">
    <property type="entry name" value="DUF732"/>
</dbReference>
<evidence type="ECO:0000313" key="3">
    <source>
        <dbReference type="EMBL" id="MCR6489298.1"/>
    </source>
</evidence>
<feature type="region of interest" description="Disordered" evidence="1">
    <location>
        <begin position="12"/>
        <end position="41"/>
    </location>
</feature>
<keyword evidence="4" id="KW-1185">Reference proteome</keyword>
<feature type="compositionally biased region" description="Low complexity" evidence="1">
    <location>
        <begin position="12"/>
        <end position="36"/>
    </location>
</feature>
<name>A0A9X2NK14_9PSEU</name>
<comment type="caution">
    <text evidence="3">The sequence shown here is derived from an EMBL/GenBank/DDBJ whole genome shotgun (WGS) entry which is preliminary data.</text>
</comment>
<organism evidence="3 4">
    <name type="scientific">Amycolatopsis iheyensis</name>
    <dbReference type="NCBI Taxonomy" id="2945988"/>
    <lineage>
        <taxon>Bacteria</taxon>
        <taxon>Bacillati</taxon>
        <taxon>Actinomycetota</taxon>
        <taxon>Actinomycetes</taxon>
        <taxon>Pseudonocardiales</taxon>
        <taxon>Pseudonocardiaceae</taxon>
        <taxon>Amycolatopsis</taxon>
    </lineage>
</organism>
<sequence length="217" mass="22336">MILGAAIIVVSGTGSSHSSPPTPAPTSTGAPATSSGWSNPAGLSRTALPDMIRSHVPAVATVSDVDLLGIADSYCSAWSREADPKTIFQKGVESGFSQEDAQLLMSLSTGALCPQFNDRVTYDAVGWHPGGATSAPPAPAAPATSVGEGTYKVGEDLEPGSYKADCVGHGYWARLRDDSGTDIIANDLKANGGPMRFTAKKGEYVEISGGCTFTKIK</sequence>
<protein>
    <recommendedName>
        <fullName evidence="2">DUF732 domain-containing protein</fullName>
    </recommendedName>
</protein>
<evidence type="ECO:0000256" key="1">
    <source>
        <dbReference type="SAM" id="MobiDB-lite"/>
    </source>
</evidence>